<dbReference type="InterPro" id="IPR052565">
    <property type="entry name" value="Glutaredoxin-like_YDR286C"/>
</dbReference>
<comment type="caution">
    <text evidence="2">The sequence shown here is derived from an EMBL/GenBank/DDBJ whole genome shotgun (WGS) entry which is preliminary data.</text>
</comment>
<gene>
    <name evidence="2" type="ORF">BCR42DRAFT_429356</name>
</gene>
<keyword evidence="1" id="KW-0249">Electron transport</keyword>
<proteinExistence type="inferred from homology"/>
<comment type="similarity">
    <text evidence="1">Belongs to the glutaredoxin family.</text>
</comment>
<dbReference type="OrthoDB" id="429967at2759"/>
<protein>
    <recommendedName>
        <fullName evidence="1">Glutaredoxin-like protein</fullName>
    </recommendedName>
</protein>
<dbReference type="STRING" id="90262.A0A1X2HXC2"/>
<accession>A0A1X2HXC2</accession>
<evidence type="ECO:0000256" key="1">
    <source>
        <dbReference type="RuleBase" id="RU363082"/>
    </source>
</evidence>
<reference evidence="2 3" key="1">
    <citation type="submission" date="2016-07" db="EMBL/GenBank/DDBJ databases">
        <title>Pervasive Adenine N6-methylation of Active Genes in Fungi.</title>
        <authorList>
            <consortium name="DOE Joint Genome Institute"/>
            <person name="Mondo S.J."/>
            <person name="Dannebaum R.O."/>
            <person name="Kuo R.C."/>
            <person name="Labutti K."/>
            <person name="Haridas S."/>
            <person name="Kuo A."/>
            <person name="Salamov A."/>
            <person name="Ahrendt S.R."/>
            <person name="Lipzen A."/>
            <person name="Sullivan W."/>
            <person name="Andreopoulos W.B."/>
            <person name="Clum A."/>
            <person name="Lindquist E."/>
            <person name="Daum C."/>
            <person name="Ramamoorthy G.K."/>
            <person name="Gryganskyi A."/>
            <person name="Culley D."/>
            <person name="Magnuson J.K."/>
            <person name="James T.Y."/>
            <person name="O'Malley M.A."/>
            <person name="Stajich J.E."/>
            <person name="Spatafora J.W."/>
            <person name="Visel A."/>
            <person name="Grigoriev I.V."/>
        </authorList>
    </citation>
    <scope>NUCLEOTIDE SEQUENCE [LARGE SCALE GENOMIC DNA]</scope>
    <source>
        <strain evidence="2 3">NRRL 1336</strain>
    </source>
</reference>
<evidence type="ECO:0000313" key="3">
    <source>
        <dbReference type="Proteomes" id="UP000193560"/>
    </source>
</evidence>
<keyword evidence="1" id="KW-0813">Transport</keyword>
<dbReference type="Gene3D" id="3.40.30.10">
    <property type="entry name" value="Glutaredoxin"/>
    <property type="match status" value="1"/>
</dbReference>
<dbReference type="InterPro" id="IPR008554">
    <property type="entry name" value="Glutaredoxin-like"/>
</dbReference>
<name>A0A1X2HXC2_9FUNG</name>
<dbReference type="Pfam" id="PF05768">
    <property type="entry name" value="Glrx-like"/>
    <property type="match status" value="1"/>
</dbReference>
<dbReference type="InterPro" id="IPR036249">
    <property type="entry name" value="Thioredoxin-like_sf"/>
</dbReference>
<sequence>MSASKNIVLTLFSSRTCSLCSTAKDSILKAQQKVPFQLNVLDIHEKECPKDLADRYMFDIPVVHLNNEFLVQHRVPQDKLVEALQKYQVTGKVEKI</sequence>
<evidence type="ECO:0000313" key="2">
    <source>
        <dbReference type="EMBL" id="ORZ04261.1"/>
    </source>
</evidence>
<dbReference type="AlphaFoldDB" id="A0A1X2HXC2"/>
<dbReference type="Proteomes" id="UP000193560">
    <property type="component" value="Unassembled WGS sequence"/>
</dbReference>
<organism evidence="2 3">
    <name type="scientific">Absidia repens</name>
    <dbReference type="NCBI Taxonomy" id="90262"/>
    <lineage>
        <taxon>Eukaryota</taxon>
        <taxon>Fungi</taxon>
        <taxon>Fungi incertae sedis</taxon>
        <taxon>Mucoromycota</taxon>
        <taxon>Mucoromycotina</taxon>
        <taxon>Mucoromycetes</taxon>
        <taxon>Mucorales</taxon>
        <taxon>Cunninghamellaceae</taxon>
        <taxon>Absidia</taxon>
    </lineage>
</organism>
<dbReference type="SUPFAM" id="SSF52833">
    <property type="entry name" value="Thioredoxin-like"/>
    <property type="match status" value="1"/>
</dbReference>
<dbReference type="EMBL" id="MCGE01000052">
    <property type="protein sequence ID" value="ORZ04261.1"/>
    <property type="molecule type" value="Genomic_DNA"/>
</dbReference>
<dbReference type="PANTHER" id="PTHR33558:SF1">
    <property type="entry name" value="GLUTAREDOXIN-LIKE PROTEIN C5ORF63 HOMOLOG"/>
    <property type="match status" value="1"/>
</dbReference>
<dbReference type="PANTHER" id="PTHR33558">
    <property type="entry name" value="GLUTAREDOXIN-LIKE PROTEIN C5ORF63 HOMOLOG"/>
    <property type="match status" value="1"/>
</dbReference>
<keyword evidence="3" id="KW-1185">Reference proteome</keyword>